<evidence type="ECO:0000313" key="2">
    <source>
        <dbReference type="Proteomes" id="UP000193925"/>
    </source>
</evidence>
<evidence type="ECO:0000313" key="1">
    <source>
        <dbReference type="EMBL" id="SMH64137.1"/>
    </source>
</evidence>
<name>A0ABY1MK55_9PROT</name>
<protein>
    <submittedName>
        <fullName evidence="1">Uncharacterized protein</fullName>
    </submittedName>
</protein>
<proteinExistence type="predicted"/>
<sequence>MLSPPGRRPSSHISCCALSAVQVAFQPRGPHCHIPVLNAFMREGAEGKRAFLGALLPQEGDRSALPFQRPLPHRYANLG</sequence>
<dbReference type="EMBL" id="LT841305">
    <property type="protein sequence ID" value="SMH64137.1"/>
    <property type="molecule type" value="Genomic_DNA"/>
</dbReference>
<reference evidence="1 2" key="1">
    <citation type="submission" date="2017-03" db="EMBL/GenBank/DDBJ databases">
        <authorList>
            <person name="Regsiter A."/>
            <person name="William W."/>
        </authorList>
    </citation>
    <scope>NUCLEOTIDE SEQUENCE [LARGE SCALE GENOMIC DNA]</scope>
    <source>
        <strain evidence="1">PRJEB5721</strain>
    </source>
</reference>
<accession>A0ABY1MK55</accession>
<keyword evidence="2" id="KW-1185">Reference proteome</keyword>
<organism evidence="1 2">
    <name type="scientific">Acidithiobacillus ferrivorans</name>
    <dbReference type="NCBI Taxonomy" id="160808"/>
    <lineage>
        <taxon>Bacteria</taxon>
        <taxon>Pseudomonadati</taxon>
        <taxon>Pseudomonadota</taxon>
        <taxon>Acidithiobacillia</taxon>
        <taxon>Acidithiobacillales</taxon>
        <taxon>Acidithiobacillaceae</taxon>
        <taxon>Acidithiobacillus</taxon>
    </lineage>
</organism>
<gene>
    <name evidence="1" type="ORF">AFERRI_10170</name>
</gene>
<dbReference type="Proteomes" id="UP000193925">
    <property type="component" value="Chromosome AFERRI"/>
</dbReference>